<proteinExistence type="predicted"/>
<dbReference type="PANTHER" id="PTHR35337:SF1">
    <property type="entry name" value="SLR1478 PROTEIN"/>
    <property type="match status" value="1"/>
</dbReference>
<evidence type="ECO:0008006" key="4">
    <source>
        <dbReference type="Google" id="ProtNLM"/>
    </source>
</evidence>
<evidence type="ECO:0000256" key="1">
    <source>
        <dbReference type="SAM" id="Phobius"/>
    </source>
</evidence>
<evidence type="ECO:0000313" key="3">
    <source>
        <dbReference type="Proteomes" id="UP000019364"/>
    </source>
</evidence>
<sequence length="206" mass="22812">MLRLSTFLRDLKSIRVALLISLLLFVVGVALGWISTGTLKEIINQQMSGLSNVANGLRESEHPRWSFFVFIFLNNSIKGIIIMYLGILVGFLPVFFLLINGMVIGYLVHSVSMQGESLFDLIVKGLLPHGIIEIPAIIIACAFGLQLGIQAITSIGAIGSEERRRVQAIKWRQLFRQSITAGFWIVILLLIAAVIESTLTFALMQN</sequence>
<keyword evidence="3" id="KW-1185">Reference proteome</keyword>
<dbReference type="AlphaFoldDB" id="W7Z009"/>
<keyword evidence="1" id="KW-0812">Transmembrane</keyword>
<dbReference type="Pfam" id="PF01944">
    <property type="entry name" value="SpoIIM"/>
    <property type="match status" value="1"/>
</dbReference>
<reference evidence="2 3" key="1">
    <citation type="journal article" date="2014" name="Genome Announc.">
        <title>Draft Genome Sequence of Paenibacillus pini JCM 16418T, Isolated from the Rhizosphere of Pine Tree.</title>
        <authorList>
            <person name="Yuki M."/>
            <person name="Oshima K."/>
            <person name="Suda W."/>
            <person name="Oshida Y."/>
            <person name="Kitamura K."/>
            <person name="Iida Y."/>
            <person name="Hattori M."/>
            <person name="Ohkuma M."/>
        </authorList>
    </citation>
    <scope>NUCLEOTIDE SEQUENCE [LARGE SCALE GENOMIC DNA]</scope>
    <source>
        <strain evidence="2 3">JCM 16418</strain>
    </source>
</reference>
<dbReference type="RefSeq" id="WP_036652566.1">
    <property type="nucleotide sequence ID" value="NZ_BAVZ01000020.1"/>
</dbReference>
<dbReference type="InterPro" id="IPR002798">
    <property type="entry name" value="SpoIIM-like"/>
</dbReference>
<feature type="transmembrane region" description="Helical" evidence="1">
    <location>
        <begin position="179"/>
        <end position="204"/>
    </location>
</feature>
<dbReference type="Proteomes" id="UP000019364">
    <property type="component" value="Unassembled WGS sequence"/>
</dbReference>
<gene>
    <name evidence="2" type="ORF">JCM16418_4465</name>
</gene>
<keyword evidence="1" id="KW-0472">Membrane</keyword>
<dbReference type="EMBL" id="BAVZ01000020">
    <property type="protein sequence ID" value="GAF10286.1"/>
    <property type="molecule type" value="Genomic_DNA"/>
</dbReference>
<name>W7Z009_9BACL</name>
<evidence type="ECO:0000313" key="2">
    <source>
        <dbReference type="EMBL" id="GAF10286.1"/>
    </source>
</evidence>
<protein>
    <recommendedName>
        <fullName evidence="4">Stage II sporulation protein M</fullName>
    </recommendedName>
</protein>
<dbReference type="STRING" id="1236976.JCM16418_4465"/>
<dbReference type="OrthoDB" id="161024at2"/>
<dbReference type="eggNOG" id="COG1300">
    <property type="taxonomic scope" value="Bacteria"/>
</dbReference>
<feature type="transmembrane region" description="Helical" evidence="1">
    <location>
        <begin position="134"/>
        <end position="158"/>
    </location>
</feature>
<keyword evidence="1" id="KW-1133">Transmembrane helix</keyword>
<organism evidence="2 3">
    <name type="scientific">Paenibacillus pini JCM 16418</name>
    <dbReference type="NCBI Taxonomy" id="1236976"/>
    <lineage>
        <taxon>Bacteria</taxon>
        <taxon>Bacillati</taxon>
        <taxon>Bacillota</taxon>
        <taxon>Bacilli</taxon>
        <taxon>Bacillales</taxon>
        <taxon>Paenibacillaceae</taxon>
        <taxon>Paenibacillus</taxon>
    </lineage>
</organism>
<accession>W7Z009</accession>
<dbReference type="PANTHER" id="PTHR35337">
    <property type="entry name" value="SLR1478 PROTEIN"/>
    <property type="match status" value="1"/>
</dbReference>
<comment type="caution">
    <text evidence="2">The sequence shown here is derived from an EMBL/GenBank/DDBJ whole genome shotgun (WGS) entry which is preliminary data.</text>
</comment>